<evidence type="ECO:0000313" key="2">
    <source>
        <dbReference type="Proteomes" id="UP000594014"/>
    </source>
</evidence>
<keyword evidence="2" id="KW-1185">Reference proteome</keyword>
<name>A0ACD1AEV3_9FIRM</name>
<dbReference type="EMBL" id="CP042469">
    <property type="protein sequence ID" value="QOX65048.1"/>
    <property type="molecule type" value="Genomic_DNA"/>
</dbReference>
<gene>
    <name evidence="1" type="ORF">FRZ06_17710</name>
</gene>
<evidence type="ECO:0000313" key="1">
    <source>
        <dbReference type="EMBL" id="QOX65048.1"/>
    </source>
</evidence>
<protein>
    <submittedName>
        <fullName evidence="1">PDZ domain-containing protein</fullName>
    </submittedName>
</protein>
<sequence>MDPYKARKIAKVIAFVVVITMLITSFSFLLYLPGLFGQGVVYAAAAQKDDELDAQLKDLKDYIVFIKENYKDDVAYQDLIQGAFEGVVYSLGDPYSIYYGNSGGGTEFVEAVSGEYSGIGLSVESYNGLCRVVAPTAGTPAEDSGIKAGDIITKIDGTDISSKTLDQAVKMMRGKADTKVTLTVDRNGQTLQFTITRAVIKNTSVNYKMLENNIGYIQITGFDNDSNKEFEAALAALKSKGLESLVLDVRNNPGGFINVTLDIADQLMGKGPIMHTESKGKILESYYADDESSFNKPIVLLVNEGSASASEILAGALKDSKVATLVGTNTFGKGVAQQVFGGNDELKLSMFYFLTPNKTRIDHTGITPDYIVQNSTGVDTEALTKEYLAFAPMSEKVKPTAGSTGLNVFGAQQRLSMLGYKVSATATMDDASVAAVKKFQAENGLYSCGVLDYTTMNKLDKAVIEYITGSKATEDLALKKAIELLK</sequence>
<dbReference type="Proteomes" id="UP000594014">
    <property type="component" value="Chromosome"/>
</dbReference>
<accession>A0ACD1AEV3</accession>
<organism evidence="1 2">
    <name type="scientific">Anoxybacterium hadale</name>
    <dbReference type="NCBI Taxonomy" id="3408580"/>
    <lineage>
        <taxon>Bacteria</taxon>
        <taxon>Bacillati</taxon>
        <taxon>Bacillota</taxon>
        <taxon>Clostridia</taxon>
        <taxon>Peptostreptococcales</taxon>
        <taxon>Anaerovoracaceae</taxon>
        <taxon>Anoxybacterium</taxon>
    </lineage>
</organism>
<reference evidence="1" key="1">
    <citation type="submission" date="2019-08" db="EMBL/GenBank/DDBJ databases">
        <title>Genome sequence of Clostridiales bacterium MT110.</title>
        <authorList>
            <person name="Cao J."/>
        </authorList>
    </citation>
    <scope>NUCLEOTIDE SEQUENCE</scope>
    <source>
        <strain evidence="1">MT110</strain>
    </source>
</reference>
<proteinExistence type="predicted"/>